<protein>
    <recommendedName>
        <fullName evidence="1">Thioredoxin domain-containing protein</fullName>
    </recommendedName>
</protein>
<proteinExistence type="predicted"/>
<dbReference type="RefSeq" id="WP_156220356.1">
    <property type="nucleotide sequence ID" value="NZ_WOFH01000013.1"/>
</dbReference>
<gene>
    <name evidence="2" type="ORF">GNZ18_31970</name>
</gene>
<keyword evidence="3" id="KW-1185">Reference proteome</keyword>
<dbReference type="Proteomes" id="UP000432015">
    <property type="component" value="Unassembled WGS sequence"/>
</dbReference>
<dbReference type="Gene3D" id="3.40.30.10">
    <property type="entry name" value="Glutaredoxin"/>
    <property type="match status" value="1"/>
</dbReference>
<dbReference type="PROSITE" id="PS51352">
    <property type="entry name" value="THIOREDOXIN_2"/>
    <property type="match status" value="1"/>
</dbReference>
<dbReference type="SUPFAM" id="SSF52833">
    <property type="entry name" value="Thioredoxin-like"/>
    <property type="match status" value="1"/>
</dbReference>
<dbReference type="InterPro" id="IPR013766">
    <property type="entry name" value="Thioredoxin_domain"/>
</dbReference>
<dbReference type="InterPro" id="IPR036249">
    <property type="entry name" value="Thioredoxin-like_sf"/>
</dbReference>
<organism evidence="2 3">
    <name type="scientific">Actinomadura litoris</name>
    <dbReference type="NCBI Taxonomy" id="2678616"/>
    <lineage>
        <taxon>Bacteria</taxon>
        <taxon>Bacillati</taxon>
        <taxon>Actinomycetota</taxon>
        <taxon>Actinomycetes</taxon>
        <taxon>Streptosporangiales</taxon>
        <taxon>Thermomonosporaceae</taxon>
        <taxon>Actinomadura</taxon>
    </lineage>
</organism>
<dbReference type="EMBL" id="WOFH01000013">
    <property type="protein sequence ID" value="MUN41186.1"/>
    <property type="molecule type" value="Genomic_DNA"/>
</dbReference>
<evidence type="ECO:0000259" key="1">
    <source>
        <dbReference type="PROSITE" id="PS51352"/>
    </source>
</evidence>
<reference evidence="2 3" key="1">
    <citation type="submission" date="2019-11" db="EMBL/GenBank/DDBJ databases">
        <authorList>
            <person name="Cao P."/>
        </authorList>
    </citation>
    <scope>NUCLEOTIDE SEQUENCE [LARGE SCALE GENOMIC DNA]</scope>
    <source>
        <strain evidence="2 3">NEAU-AAG5</strain>
    </source>
</reference>
<sequence length="190" mass="20319">MTSVLMGTTLVLGTLVILNLVISVGVIQRLRVHTELLAHLRGESPTLRPGQSIGPFETVSTRGDVISDEMIKSESVIGFFSPGCGPCKERLPDFLEFSHEMRGVQQHSIAVVVGAEDEAADLLSTIGDGSTVVLEEGGGPFTNACQVKAFPTFLMVDRDAEGALQVRASGIDLTEIRELSGARERISSPR</sequence>
<dbReference type="PROSITE" id="PS00194">
    <property type="entry name" value="THIOREDOXIN_1"/>
    <property type="match status" value="1"/>
</dbReference>
<dbReference type="InterPro" id="IPR017937">
    <property type="entry name" value="Thioredoxin_CS"/>
</dbReference>
<feature type="domain" description="Thioredoxin" evidence="1">
    <location>
        <begin position="47"/>
        <end position="190"/>
    </location>
</feature>
<name>A0A7K1LAC2_9ACTN</name>
<dbReference type="AlphaFoldDB" id="A0A7K1LAC2"/>
<accession>A0A7K1LAC2</accession>
<evidence type="ECO:0000313" key="3">
    <source>
        <dbReference type="Proteomes" id="UP000432015"/>
    </source>
</evidence>
<comment type="caution">
    <text evidence="2">The sequence shown here is derived from an EMBL/GenBank/DDBJ whole genome shotgun (WGS) entry which is preliminary data.</text>
</comment>
<evidence type="ECO:0000313" key="2">
    <source>
        <dbReference type="EMBL" id="MUN41186.1"/>
    </source>
</evidence>